<evidence type="ECO:0000313" key="1">
    <source>
        <dbReference type="EMBL" id="AST09908.1"/>
    </source>
</evidence>
<sequence>MEVFFDRPRCLIWRCDISTSYVDGDILIEGEHDVPIMSEDEEMVNGEVHPLTELLRKRRRERNPNEIEITFPKRRRVYGADAGMTDVDKLKNYIYEDDYVKHKRRLDLELGSGLHSPDSRCNIM</sequence>
<accession>A0A223FPI9</accession>
<reference evidence="1" key="1">
    <citation type="journal article" date="2017" name="Arch. Virol.">
        <title>A novel grablovirus from non-cultivated grapevine (Vitis sp.) in North America.</title>
        <authorList>
            <person name="Perry K.L."/>
            <person name="McLane H."/>
            <person name="Thompson J.R."/>
            <person name="Fuchs M."/>
        </authorList>
    </citation>
    <scope>NUCLEOTIDE SEQUENCE</scope>
    <source>
        <strain evidence="1">WVV1-NY1325</strain>
    </source>
</reference>
<name>A0A223FPI9_9GEMI</name>
<organism evidence="1">
    <name type="scientific">Wild vitis virus 1</name>
    <dbReference type="NCBI Taxonomy" id="2025352"/>
    <lineage>
        <taxon>Viruses</taxon>
        <taxon>Monodnaviria</taxon>
        <taxon>Shotokuvirae</taxon>
        <taxon>Cressdnaviricota</taxon>
        <taxon>Repensiviricetes</taxon>
        <taxon>Geplafuvirales</taxon>
        <taxon>Geminiviridae</taxon>
        <taxon>Grablovirus</taxon>
        <taxon>Grablovirus silvestris</taxon>
        <taxon>Wild Vitis latent virus</taxon>
    </lineage>
</organism>
<dbReference type="EMBL" id="MF185004">
    <property type="protein sequence ID" value="AST09908.1"/>
    <property type="molecule type" value="Genomic_DNA"/>
</dbReference>
<protein>
    <submittedName>
        <fullName evidence="1">V3</fullName>
    </submittedName>
</protein>
<proteinExistence type="predicted"/>